<dbReference type="GO" id="GO:0005829">
    <property type="term" value="C:cytosol"/>
    <property type="evidence" value="ECO:0007669"/>
    <property type="project" value="TreeGrafter"/>
</dbReference>
<dbReference type="InterPro" id="IPR039420">
    <property type="entry name" value="WalR-like"/>
</dbReference>
<dbReference type="GO" id="GO:0000976">
    <property type="term" value="F:transcription cis-regulatory region binding"/>
    <property type="evidence" value="ECO:0007669"/>
    <property type="project" value="TreeGrafter"/>
</dbReference>
<keyword evidence="3 6" id="KW-0238">DNA-binding</keyword>
<evidence type="ECO:0000313" key="7">
    <source>
        <dbReference type="Proteomes" id="UP000580856"/>
    </source>
</evidence>
<feature type="domain" description="Response regulatory" evidence="5">
    <location>
        <begin position="7"/>
        <end position="121"/>
    </location>
</feature>
<dbReference type="GO" id="GO:0006355">
    <property type="term" value="P:regulation of DNA-templated transcription"/>
    <property type="evidence" value="ECO:0007669"/>
    <property type="project" value="TreeGrafter"/>
</dbReference>
<name>A0A846QPA6_9BACT</name>
<dbReference type="GO" id="GO:0032993">
    <property type="term" value="C:protein-DNA complex"/>
    <property type="evidence" value="ECO:0007669"/>
    <property type="project" value="TreeGrafter"/>
</dbReference>
<dbReference type="PANTHER" id="PTHR48111:SF40">
    <property type="entry name" value="PHOSPHATE REGULON TRANSCRIPTIONAL REGULATORY PROTEIN PHOB"/>
    <property type="match status" value="1"/>
</dbReference>
<dbReference type="InterPro" id="IPR011006">
    <property type="entry name" value="CheY-like_superfamily"/>
</dbReference>
<accession>A0A846QPA6</accession>
<dbReference type="PROSITE" id="PS50110">
    <property type="entry name" value="RESPONSE_REGULATORY"/>
    <property type="match status" value="1"/>
</dbReference>
<organism evidence="6 7">
    <name type="scientific">Desulfobaculum xiamenense</name>
    <dbReference type="NCBI Taxonomy" id="995050"/>
    <lineage>
        <taxon>Bacteria</taxon>
        <taxon>Pseudomonadati</taxon>
        <taxon>Thermodesulfobacteriota</taxon>
        <taxon>Desulfovibrionia</taxon>
        <taxon>Desulfovibrionales</taxon>
        <taxon>Desulfovibrionaceae</taxon>
        <taxon>Desulfobaculum</taxon>
    </lineage>
</organism>
<evidence type="ECO:0000313" key="6">
    <source>
        <dbReference type="EMBL" id="NJB68840.1"/>
    </source>
</evidence>
<dbReference type="SMART" id="SM00448">
    <property type="entry name" value="REC"/>
    <property type="match status" value="1"/>
</dbReference>
<dbReference type="InterPro" id="IPR001789">
    <property type="entry name" value="Sig_transdc_resp-reg_receiver"/>
</dbReference>
<dbReference type="AlphaFoldDB" id="A0A846QPA6"/>
<dbReference type="Proteomes" id="UP000580856">
    <property type="component" value="Unassembled WGS sequence"/>
</dbReference>
<dbReference type="RefSeq" id="WP_167941877.1">
    <property type="nucleotide sequence ID" value="NZ_JAATJA010000002.1"/>
</dbReference>
<gene>
    <name evidence="6" type="ORF">GGQ74_002513</name>
</gene>
<evidence type="ECO:0000259" key="5">
    <source>
        <dbReference type="PROSITE" id="PS50110"/>
    </source>
</evidence>
<sequence>METCGCRLLIVDDEEDFAAVLRKRLTRREVDVTVAHSGEEALAAVSAGGFDIVLLDVKMPGMDGIATLREIKALAPAVEVIMLTGHASVPAAMEGMTSGAFDYLVKPVDFGDLVLKLQDAYRRRELRCGRQTHDASDPRQRG</sequence>
<dbReference type="PANTHER" id="PTHR48111">
    <property type="entry name" value="REGULATOR OF RPOS"/>
    <property type="match status" value="1"/>
</dbReference>
<dbReference type="Pfam" id="PF00072">
    <property type="entry name" value="Response_reg"/>
    <property type="match status" value="1"/>
</dbReference>
<protein>
    <submittedName>
        <fullName evidence="6">DNA-binding NtrC family response regulator</fullName>
    </submittedName>
</protein>
<proteinExistence type="predicted"/>
<feature type="modified residue" description="4-aspartylphosphate" evidence="4">
    <location>
        <position position="56"/>
    </location>
</feature>
<evidence type="ECO:0000256" key="2">
    <source>
        <dbReference type="ARBA" id="ARBA00023012"/>
    </source>
</evidence>
<dbReference type="SUPFAM" id="SSF52172">
    <property type="entry name" value="CheY-like"/>
    <property type="match status" value="1"/>
</dbReference>
<comment type="caution">
    <text evidence="6">The sequence shown here is derived from an EMBL/GenBank/DDBJ whole genome shotgun (WGS) entry which is preliminary data.</text>
</comment>
<keyword evidence="7" id="KW-1185">Reference proteome</keyword>
<keyword evidence="1 4" id="KW-0597">Phosphoprotein</keyword>
<reference evidence="6 7" key="1">
    <citation type="submission" date="2020-03" db="EMBL/GenBank/DDBJ databases">
        <title>Genomic Encyclopedia of Type Strains, Phase IV (KMG-IV): sequencing the most valuable type-strain genomes for metagenomic binning, comparative biology and taxonomic classification.</title>
        <authorList>
            <person name="Goeker M."/>
        </authorList>
    </citation>
    <scope>NUCLEOTIDE SEQUENCE [LARGE SCALE GENOMIC DNA]</scope>
    <source>
        <strain evidence="6 7">DSM 24233</strain>
    </source>
</reference>
<evidence type="ECO:0000256" key="1">
    <source>
        <dbReference type="ARBA" id="ARBA00022553"/>
    </source>
</evidence>
<evidence type="ECO:0000256" key="3">
    <source>
        <dbReference type="ARBA" id="ARBA00023125"/>
    </source>
</evidence>
<dbReference type="EMBL" id="JAATJA010000002">
    <property type="protein sequence ID" value="NJB68840.1"/>
    <property type="molecule type" value="Genomic_DNA"/>
</dbReference>
<evidence type="ECO:0000256" key="4">
    <source>
        <dbReference type="PROSITE-ProRule" id="PRU00169"/>
    </source>
</evidence>
<dbReference type="GO" id="GO:0000156">
    <property type="term" value="F:phosphorelay response regulator activity"/>
    <property type="evidence" value="ECO:0007669"/>
    <property type="project" value="TreeGrafter"/>
</dbReference>
<dbReference type="Gene3D" id="3.40.50.2300">
    <property type="match status" value="1"/>
</dbReference>
<keyword evidence="2" id="KW-0902">Two-component regulatory system</keyword>